<dbReference type="CDD" id="cd06270">
    <property type="entry name" value="PBP1_GalS-like"/>
    <property type="match status" value="1"/>
</dbReference>
<dbReference type="PROSITE" id="PS50932">
    <property type="entry name" value="HTH_LACI_2"/>
    <property type="match status" value="1"/>
</dbReference>
<organism evidence="5 6">
    <name type="scientific">Symbiopectobacterium purcellii</name>
    <dbReference type="NCBI Taxonomy" id="2871826"/>
    <lineage>
        <taxon>Bacteria</taxon>
        <taxon>Pseudomonadati</taxon>
        <taxon>Pseudomonadota</taxon>
        <taxon>Gammaproteobacteria</taxon>
        <taxon>Enterobacterales</taxon>
        <taxon>Enterobacteriaceae</taxon>
    </lineage>
</organism>
<feature type="domain" description="HTH lacI-type" evidence="4">
    <location>
        <begin position="2"/>
        <end position="56"/>
    </location>
</feature>
<evidence type="ECO:0000256" key="2">
    <source>
        <dbReference type="ARBA" id="ARBA00023125"/>
    </source>
</evidence>
<protein>
    <submittedName>
        <fullName evidence="5">LacI family DNA-binding transcriptional regulator</fullName>
    </submittedName>
</protein>
<dbReference type="SUPFAM" id="SSF47413">
    <property type="entry name" value="lambda repressor-like DNA-binding domains"/>
    <property type="match status" value="1"/>
</dbReference>
<dbReference type="Gene3D" id="1.10.260.40">
    <property type="entry name" value="lambda repressor-like DNA-binding domains"/>
    <property type="match status" value="1"/>
</dbReference>
<evidence type="ECO:0000256" key="3">
    <source>
        <dbReference type="ARBA" id="ARBA00023163"/>
    </source>
</evidence>
<dbReference type="GO" id="GO:0003677">
    <property type="term" value="F:DNA binding"/>
    <property type="evidence" value="ECO:0007669"/>
    <property type="project" value="UniProtKB-KW"/>
</dbReference>
<dbReference type="PRINTS" id="PR00036">
    <property type="entry name" value="HTHLACI"/>
</dbReference>
<keyword evidence="1" id="KW-0805">Transcription regulation</keyword>
<accession>A0ABX9AS73</accession>
<evidence type="ECO:0000313" key="5">
    <source>
        <dbReference type="EMBL" id="QZN97424.1"/>
    </source>
</evidence>
<reference evidence="5 6" key="1">
    <citation type="submission" date="2021-08" db="EMBL/GenBank/DDBJ databases">
        <title>Culture and genomic analysis of Symbiopectobacterium purcellii sp. nov. gen. nov., isolated from the leafhopper Empoasca decipiens.</title>
        <authorList>
            <person name="Nadal-Jimenez P."/>
            <person name="Siozios S."/>
            <person name="Halliday N."/>
            <person name="Camara M."/>
            <person name="Hurst G.D.D."/>
        </authorList>
    </citation>
    <scope>NUCLEOTIDE SEQUENCE [LARGE SCALE GENOMIC DNA]</scope>
    <source>
        <strain evidence="5 6">SyEd1</strain>
    </source>
</reference>
<dbReference type="InterPro" id="IPR046335">
    <property type="entry name" value="LacI/GalR-like_sensor"/>
</dbReference>
<sequence length="332" mass="36665">MATMKDVARHAGVSAATVCRVINNNVYVKPVTRERVETAMREFNYQRNVTAHAMAKRSGKTLGLLTGNLDDPFFSRMARGIEDTTRKARVQLVVCSGGHRAEQEKAGLDLLINQGCEAIVAHLPRMNEEDILRYAAHTPALVVINRYLPVIANRCVWLDNVSAAQAATNQLIQHGHRKIACITADIPIDDRTHRVEGYRKAMDIAGIPVADDWIISVPFNEHGGELAAEKLLQAGLNFTALVTFNDVMAAGIMRTFHYHQVRVPDDISLVGFDDIAWAKYLHPTLTTMHNPIEKMARRAATLALQLNAGIVGLPQHNGYCAELIPRASVKPL</sequence>
<dbReference type="SMART" id="SM00354">
    <property type="entry name" value="HTH_LACI"/>
    <property type="match status" value="1"/>
</dbReference>
<dbReference type="PANTHER" id="PTHR30146">
    <property type="entry name" value="LACI-RELATED TRANSCRIPTIONAL REPRESSOR"/>
    <property type="match status" value="1"/>
</dbReference>
<keyword evidence="6" id="KW-1185">Reference proteome</keyword>
<dbReference type="Proteomes" id="UP000825886">
    <property type="component" value="Chromosome"/>
</dbReference>
<proteinExistence type="predicted"/>
<dbReference type="RefSeq" id="WP_222160463.1">
    <property type="nucleotide sequence ID" value="NZ_CP081864.1"/>
</dbReference>
<dbReference type="SUPFAM" id="SSF53822">
    <property type="entry name" value="Periplasmic binding protein-like I"/>
    <property type="match status" value="1"/>
</dbReference>
<keyword evidence="3" id="KW-0804">Transcription</keyword>
<dbReference type="Gene3D" id="3.40.50.2300">
    <property type="match status" value="2"/>
</dbReference>
<name>A0ABX9AS73_9ENTR</name>
<evidence type="ECO:0000313" key="6">
    <source>
        <dbReference type="Proteomes" id="UP000825886"/>
    </source>
</evidence>
<dbReference type="InterPro" id="IPR000843">
    <property type="entry name" value="HTH_LacI"/>
</dbReference>
<dbReference type="PROSITE" id="PS00356">
    <property type="entry name" value="HTH_LACI_1"/>
    <property type="match status" value="1"/>
</dbReference>
<evidence type="ECO:0000259" key="4">
    <source>
        <dbReference type="PROSITE" id="PS50932"/>
    </source>
</evidence>
<dbReference type="InterPro" id="IPR010982">
    <property type="entry name" value="Lambda_DNA-bd_dom_sf"/>
</dbReference>
<gene>
    <name evidence="5" type="ORF">K6K13_08890</name>
</gene>
<dbReference type="InterPro" id="IPR028082">
    <property type="entry name" value="Peripla_BP_I"/>
</dbReference>
<dbReference type="PANTHER" id="PTHR30146:SF107">
    <property type="entry name" value="TRANSCRIPTIONAL REGULATOR"/>
    <property type="match status" value="1"/>
</dbReference>
<keyword evidence="2 5" id="KW-0238">DNA-binding</keyword>
<dbReference type="EMBL" id="CP081864">
    <property type="protein sequence ID" value="QZN97424.1"/>
    <property type="molecule type" value="Genomic_DNA"/>
</dbReference>
<dbReference type="Pfam" id="PF00356">
    <property type="entry name" value="LacI"/>
    <property type="match status" value="1"/>
</dbReference>
<dbReference type="Pfam" id="PF13377">
    <property type="entry name" value="Peripla_BP_3"/>
    <property type="match status" value="1"/>
</dbReference>
<evidence type="ECO:0000256" key="1">
    <source>
        <dbReference type="ARBA" id="ARBA00023015"/>
    </source>
</evidence>
<dbReference type="CDD" id="cd01392">
    <property type="entry name" value="HTH_LacI"/>
    <property type="match status" value="1"/>
</dbReference>